<evidence type="ECO:0000313" key="12">
    <source>
        <dbReference type="EMBL" id="OCF51307.1"/>
    </source>
</evidence>
<feature type="compositionally biased region" description="Polar residues" evidence="9">
    <location>
        <begin position="42"/>
        <end position="55"/>
    </location>
</feature>
<dbReference type="STRING" id="1296096.A0A1B9I6Y3"/>
<dbReference type="EMBL" id="KV700115">
    <property type="protein sequence ID" value="OCF51307.1"/>
    <property type="molecule type" value="Genomic_DNA"/>
</dbReference>
<dbReference type="PROSITE" id="PS51762">
    <property type="entry name" value="GH16_2"/>
    <property type="match status" value="1"/>
</dbReference>
<evidence type="ECO:0000259" key="11">
    <source>
        <dbReference type="PROSITE" id="PS51762"/>
    </source>
</evidence>
<reference evidence="12" key="1">
    <citation type="submission" date="2013-07" db="EMBL/GenBank/DDBJ databases">
        <title>The Genome Sequence of Cryptococcus pinus CBS10737.</title>
        <authorList>
            <consortium name="The Broad Institute Genome Sequencing Platform"/>
            <person name="Cuomo C."/>
            <person name="Litvintseva A."/>
            <person name="Chen Y."/>
            <person name="Heitman J."/>
            <person name="Sun S."/>
            <person name="Springer D."/>
            <person name="Dromer F."/>
            <person name="Young S.K."/>
            <person name="Zeng Q."/>
            <person name="Gargeya S."/>
            <person name="Fitzgerald M."/>
            <person name="Abouelleil A."/>
            <person name="Alvarado L."/>
            <person name="Berlin A.M."/>
            <person name="Chapman S.B."/>
            <person name="Dewar J."/>
            <person name="Goldberg J."/>
            <person name="Griggs A."/>
            <person name="Gujja S."/>
            <person name="Hansen M."/>
            <person name="Howarth C."/>
            <person name="Imamovic A."/>
            <person name="Larimer J."/>
            <person name="McCowan C."/>
            <person name="Murphy C."/>
            <person name="Pearson M."/>
            <person name="Priest M."/>
            <person name="Roberts A."/>
            <person name="Saif S."/>
            <person name="Shea T."/>
            <person name="Sykes S."/>
            <person name="Wortman J."/>
            <person name="Nusbaum C."/>
            <person name="Birren B."/>
        </authorList>
    </citation>
    <scope>NUCLEOTIDE SEQUENCE [LARGE SCALE GENOMIC DNA]</scope>
    <source>
        <strain evidence="12">CBS 10737</strain>
    </source>
</reference>
<feature type="transmembrane region" description="Helical" evidence="10">
    <location>
        <begin position="123"/>
        <end position="143"/>
    </location>
</feature>
<dbReference type="InterPro" id="IPR005629">
    <property type="entry name" value="Skn1/Kre6/Sbg1"/>
</dbReference>
<keyword evidence="5 10" id="KW-1133">Transmembrane helix</keyword>
<dbReference type="InterPro" id="IPR000757">
    <property type="entry name" value="Beta-glucanase-like"/>
</dbReference>
<evidence type="ECO:0000256" key="5">
    <source>
        <dbReference type="ARBA" id="ARBA00022989"/>
    </source>
</evidence>
<evidence type="ECO:0000256" key="3">
    <source>
        <dbReference type="ARBA" id="ARBA00022692"/>
    </source>
</evidence>
<dbReference type="AlphaFoldDB" id="A0A1B9I6Y3"/>
<dbReference type="GO" id="GO:0005886">
    <property type="term" value="C:plasma membrane"/>
    <property type="evidence" value="ECO:0007669"/>
    <property type="project" value="TreeGrafter"/>
</dbReference>
<proteinExistence type="inferred from homology"/>
<gene>
    <name evidence="12" type="ORF">I206_02021</name>
</gene>
<evidence type="ECO:0000256" key="4">
    <source>
        <dbReference type="ARBA" id="ARBA00022968"/>
    </source>
</evidence>
<feature type="region of interest" description="Disordered" evidence="9">
    <location>
        <begin position="332"/>
        <end position="354"/>
    </location>
</feature>
<dbReference type="GO" id="GO:0006078">
    <property type="term" value="P:(1-&gt;6)-beta-D-glucan biosynthetic process"/>
    <property type="evidence" value="ECO:0007669"/>
    <property type="project" value="TreeGrafter"/>
</dbReference>
<evidence type="ECO:0000256" key="9">
    <source>
        <dbReference type="SAM" id="MobiDB-lite"/>
    </source>
</evidence>
<evidence type="ECO:0000256" key="2">
    <source>
        <dbReference type="ARBA" id="ARBA00010962"/>
    </source>
</evidence>
<feature type="domain" description="GH16" evidence="11">
    <location>
        <begin position="190"/>
        <end position="558"/>
    </location>
</feature>
<dbReference type="Pfam" id="PF03935">
    <property type="entry name" value="SKN1_KRE6_Sbg1"/>
    <property type="match status" value="1"/>
</dbReference>
<organism evidence="12">
    <name type="scientific">Kwoniella pini CBS 10737</name>
    <dbReference type="NCBI Taxonomy" id="1296096"/>
    <lineage>
        <taxon>Eukaryota</taxon>
        <taxon>Fungi</taxon>
        <taxon>Dikarya</taxon>
        <taxon>Basidiomycota</taxon>
        <taxon>Agaricomycotina</taxon>
        <taxon>Tremellomycetes</taxon>
        <taxon>Tremellales</taxon>
        <taxon>Cryptococcaceae</taxon>
        <taxon>Kwoniella</taxon>
    </lineage>
</organism>
<evidence type="ECO:0000256" key="7">
    <source>
        <dbReference type="ARBA" id="ARBA00023180"/>
    </source>
</evidence>
<dbReference type="PANTHER" id="PTHR31361:SF15">
    <property type="entry name" value="GH16 DOMAIN-CONTAINING PROTEIN"/>
    <property type="match status" value="1"/>
</dbReference>
<evidence type="ECO:0000256" key="1">
    <source>
        <dbReference type="ARBA" id="ARBA00004606"/>
    </source>
</evidence>
<dbReference type="Gene3D" id="2.60.120.200">
    <property type="match status" value="2"/>
</dbReference>
<feature type="region of interest" description="Disordered" evidence="9">
    <location>
        <begin position="1"/>
        <end position="82"/>
    </location>
</feature>
<protein>
    <submittedName>
        <fullName evidence="12">Glucosidase</fullName>
    </submittedName>
</protein>
<comment type="subcellular location">
    <subcellularLocation>
        <location evidence="1">Membrane</location>
        <topology evidence="1">Single-pass type II membrane protein</topology>
    </subcellularLocation>
</comment>
<reference evidence="12" key="2">
    <citation type="submission" date="2016-07" db="EMBL/GenBank/DDBJ databases">
        <title>Evolution of pathogenesis and genome organization in the Tremellales.</title>
        <authorList>
            <person name="Cuomo C."/>
            <person name="Litvintseva A."/>
            <person name="Heitman J."/>
            <person name="Chen Y."/>
            <person name="Sun S."/>
            <person name="Springer D."/>
            <person name="Dromer F."/>
            <person name="Young S."/>
            <person name="Zeng Q."/>
            <person name="Chapman S."/>
            <person name="Gujja S."/>
            <person name="Saif S."/>
            <person name="Birren B."/>
        </authorList>
    </citation>
    <scope>NUCLEOTIDE SEQUENCE</scope>
    <source>
        <strain evidence="12">CBS 10737</strain>
    </source>
</reference>
<dbReference type="GO" id="GO:0015926">
    <property type="term" value="F:glucosidase activity"/>
    <property type="evidence" value="ECO:0007669"/>
    <property type="project" value="TreeGrafter"/>
</dbReference>
<keyword evidence="3 10" id="KW-0812">Transmembrane</keyword>
<dbReference type="GO" id="GO:0031505">
    <property type="term" value="P:fungal-type cell wall organization"/>
    <property type="evidence" value="ECO:0007669"/>
    <property type="project" value="TreeGrafter"/>
</dbReference>
<dbReference type="CDD" id="cd02180">
    <property type="entry name" value="GH16_fungal_KRE6_glucanase"/>
    <property type="match status" value="1"/>
</dbReference>
<dbReference type="OrthoDB" id="412647at2759"/>
<dbReference type="InterPro" id="IPR013320">
    <property type="entry name" value="ConA-like_dom_sf"/>
</dbReference>
<dbReference type="PANTHER" id="PTHR31361">
    <property type="entry name" value="BETA-GLUCAN SYNTHESIS-ASSOCIATED PROTEIN KRE6-RELATED"/>
    <property type="match status" value="1"/>
</dbReference>
<evidence type="ECO:0000256" key="8">
    <source>
        <dbReference type="ARBA" id="ARBA00023316"/>
    </source>
</evidence>
<comment type="similarity">
    <text evidence="2">Belongs to the SKN1/KRE6 family.</text>
</comment>
<accession>A0A1B9I6Y3</accession>
<keyword evidence="6 10" id="KW-0472">Membrane</keyword>
<keyword evidence="7" id="KW-0325">Glycoprotein</keyword>
<name>A0A1B9I6Y3_9TREE</name>
<dbReference type="SUPFAM" id="SSF49899">
    <property type="entry name" value="Concanavalin A-like lectins/glucanases"/>
    <property type="match status" value="1"/>
</dbReference>
<dbReference type="FunFam" id="2.60.120.200:FF:000140">
    <property type="entry name" value="Beta-glucan synthesis-associated protein"/>
    <property type="match status" value="1"/>
</dbReference>
<evidence type="ECO:0000256" key="10">
    <source>
        <dbReference type="SAM" id="Phobius"/>
    </source>
</evidence>
<keyword evidence="4" id="KW-0735">Signal-anchor</keyword>
<dbReference type="FunFam" id="2.60.120.200:FF:000135">
    <property type="entry name" value="Related to KRE6-glucan synthase subunit"/>
    <property type="match status" value="1"/>
</dbReference>
<sequence length="638" mass="70060">MSYRPVPLNDNPPPLPPKNAEASSSRLHARTASDSRRYGPRVSSQPVPPTTSLLPTRSARDDPRAPIAEGDQRPWGTGEHVGYAAFDGNAEEDDWLHNPDPRRDGKISHDRGSLFTVRGATNIGCLALLAIGIIALFAGYPIIDFYTGNELRSHGAYNLGGINSTGQVPQIAGFPTLIDSDTPDTAYSRVGFDGEDYQLVWSDEFNKDGRTFFPGDDPYWTAADLHYWATGDFEWYDSSAATTKDGNLVLTMTQEPIHDLNWKSGMLQSWNQLCFQYSFYIEVRASLPGNTRTGGFWPGVWTMGNLGRAGHGGTTDGLWPYTYDSCDIGTLPNQTNAEGTGPPGALTSGDDDGPVSFLPGQRLSACTCKGEDHPGPSESYGRGAPEVDILEGQINLAEQMGELSQSFQVAPFDLGYQWLNSTKGAEIYDKTVTKFNSYRGGVYQEAVSGLTLVEPNGYEGGGGGFAIHGVEMFADPNHRGNGHITWVADGKKSWTAYPAAVGPISSMQIGQRLIPEEPMSLIVNFGMSNGFQPVNFNQLEWPAKMLVDYIRVYQRPEGRIGCDPPDRPTAEYISRHMDVYTNPNMTTWDAAGLSFPVSMVMSDSRLIKRVRNADQDVRLFRKTPLWIHAKFSHLNRTA</sequence>
<dbReference type="GO" id="GO:0005789">
    <property type="term" value="C:endoplasmic reticulum membrane"/>
    <property type="evidence" value="ECO:0007669"/>
    <property type="project" value="TreeGrafter"/>
</dbReference>
<evidence type="ECO:0000256" key="6">
    <source>
        <dbReference type="ARBA" id="ARBA00023136"/>
    </source>
</evidence>
<keyword evidence="8" id="KW-0961">Cell wall biogenesis/degradation</keyword>